<reference evidence="2 3" key="1">
    <citation type="submission" date="2018-10" db="EMBL/GenBank/DDBJ databases">
        <title>Genomic Encyclopedia of Archaeal and Bacterial Type Strains, Phase II (KMG-II): from individual species to whole genera.</title>
        <authorList>
            <person name="Goeker M."/>
        </authorList>
    </citation>
    <scope>NUCLEOTIDE SEQUENCE [LARGE SCALE GENOMIC DNA]</scope>
    <source>
        <strain evidence="2 3">DSM 45657</strain>
    </source>
</reference>
<proteinExistence type="predicted"/>
<organism evidence="2 3">
    <name type="scientific">Actinokineospora cianjurensis</name>
    <dbReference type="NCBI Taxonomy" id="585224"/>
    <lineage>
        <taxon>Bacteria</taxon>
        <taxon>Bacillati</taxon>
        <taxon>Actinomycetota</taxon>
        <taxon>Actinomycetes</taxon>
        <taxon>Pseudonocardiales</taxon>
        <taxon>Pseudonocardiaceae</taxon>
        <taxon>Actinokineospora</taxon>
    </lineage>
</organism>
<name>A0A421AWU3_9PSEU</name>
<dbReference type="Proteomes" id="UP000282454">
    <property type="component" value="Unassembled WGS sequence"/>
</dbReference>
<dbReference type="EMBL" id="RCDD01000007">
    <property type="protein sequence ID" value="RLK54295.1"/>
    <property type="molecule type" value="Genomic_DNA"/>
</dbReference>
<evidence type="ECO:0000256" key="1">
    <source>
        <dbReference type="SAM" id="MobiDB-lite"/>
    </source>
</evidence>
<sequence>MAAGYTATVRQHARESRVTVPDVDPNPIYTALLHEQGLLEEPIGAPMPEPEPACP</sequence>
<comment type="caution">
    <text evidence="2">The sequence shown here is derived from an EMBL/GenBank/DDBJ whole genome shotgun (WGS) entry which is preliminary data.</text>
</comment>
<evidence type="ECO:0000313" key="3">
    <source>
        <dbReference type="Proteomes" id="UP000282454"/>
    </source>
</evidence>
<evidence type="ECO:0000313" key="2">
    <source>
        <dbReference type="EMBL" id="RLK54295.1"/>
    </source>
</evidence>
<dbReference type="AlphaFoldDB" id="A0A421AWU3"/>
<gene>
    <name evidence="2" type="ORF">CLV68_5845</name>
</gene>
<keyword evidence="3" id="KW-1185">Reference proteome</keyword>
<feature type="region of interest" description="Disordered" evidence="1">
    <location>
        <begin position="1"/>
        <end position="24"/>
    </location>
</feature>
<protein>
    <submittedName>
        <fullName evidence="2">Uncharacterized protein</fullName>
    </submittedName>
</protein>
<accession>A0A421AWU3</accession>